<reference evidence="1 2" key="1">
    <citation type="submission" date="2021-05" db="EMBL/GenBank/DDBJ databases">
        <title>The draft genome of Geobacter pelophilus DSM 12255.</title>
        <authorList>
            <person name="Xu Z."/>
            <person name="Masuda Y."/>
            <person name="Itoh H."/>
            <person name="Senoo K."/>
        </authorList>
    </citation>
    <scope>NUCLEOTIDE SEQUENCE [LARGE SCALE GENOMIC DNA]</scope>
    <source>
        <strain evidence="1 2">DSM 12255</strain>
    </source>
</reference>
<name>A0AAW4L4L1_9BACT</name>
<proteinExistence type="predicted"/>
<evidence type="ECO:0000313" key="1">
    <source>
        <dbReference type="EMBL" id="MBT0664497.1"/>
    </source>
</evidence>
<dbReference type="EMBL" id="JAHCVJ010000003">
    <property type="protein sequence ID" value="MBT0664497.1"/>
    <property type="molecule type" value="Genomic_DNA"/>
</dbReference>
<organism evidence="1 2">
    <name type="scientific">Geoanaerobacter pelophilus</name>
    <dbReference type="NCBI Taxonomy" id="60036"/>
    <lineage>
        <taxon>Bacteria</taxon>
        <taxon>Pseudomonadati</taxon>
        <taxon>Thermodesulfobacteriota</taxon>
        <taxon>Desulfuromonadia</taxon>
        <taxon>Geobacterales</taxon>
        <taxon>Geobacteraceae</taxon>
        <taxon>Geoanaerobacter</taxon>
    </lineage>
</organism>
<keyword evidence="2" id="KW-1185">Reference proteome</keyword>
<comment type="caution">
    <text evidence="1">The sequence shown here is derived from an EMBL/GenBank/DDBJ whole genome shotgun (WGS) entry which is preliminary data.</text>
</comment>
<gene>
    <name evidence="1" type="ORF">KI809_09315</name>
</gene>
<accession>A0AAW4L4L1</accession>
<dbReference type="Proteomes" id="UP000811899">
    <property type="component" value="Unassembled WGS sequence"/>
</dbReference>
<evidence type="ECO:0008006" key="3">
    <source>
        <dbReference type="Google" id="ProtNLM"/>
    </source>
</evidence>
<protein>
    <recommendedName>
        <fullName evidence="3">Peptidase C39 domain-containing protein</fullName>
    </recommendedName>
</protein>
<dbReference type="AlphaFoldDB" id="A0AAW4L4L1"/>
<sequence length="201" mass="23467">MKSNFRQQVSNYDCTPSCIINGLSYLFHRHEVPPFIVYRVYKDCLDGDASRGTSERATREMAYLLNSYRDPRYKSFAVEAKLIYGTQVHLRKKSKIIGCIEDGGAALLCVHSSNNFWHYILAFYHEDGWLHCFDPSPRTRRYLNNDAVQFDLNSGHQEANLLIRCDWLDRDFTGARNHHNNKYIFGSTDNRECFLLNRISP</sequence>
<evidence type="ECO:0000313" key="2">
    <source>
        <dbReference type="Proteomes" id="UP000811899"/>
    </source>
</evidence>
<dbReference type="RefSeq" id="WP_214171268.1">
    <property type="nucleotide sequence ID" value="NZ_JAHCVJ010000003.1"/>
</dbReference>